<reference evidence="1 2" key="1">
    <citation type="submission" date="2020-11" db="EMBL/GenBank/DDBJ databases">
        <title>Complete genome sequence for Salinimonas sp. strain G2-b.</title>
        <authorList>
            <person name="Park S.-J."/>
        </authorList>
    </citation>
    <scope>NUCLEOTIDE SEQUENCE [LARGE SCALE GENOMIC DNA]</scope>
    <source>
        <strain evidence="1 2">G2-b</strain>
    </source>
</reference>
<proteinExistence type="predicted"/>
<sequence>MAYKIHPLWHLERLVSPARRSITFPHPKVTLLSHHIPKTAGSSLRVAFERALGRRHVYGVYANTGAAEMSSGQDIWVPRKATILHGHFRPHPNHTEMFPNALRAVWVRDPIERIWSLVGHLLSLKERHPHYNLMINSGLKADLDSQESIVHEMITTNVLNEFTRTYSSYFSAVPIETFSFVGSKHSFEEDLNRLSDMVGVNLKMLRINRRSDQSQPIPAKIRRLETYLPKEYEIVGDYL</sequence>
<organism evidence="1 2">
    <name type="scientific">Salinimonas marina</name>
    <dbReference type="NCBI Taxonomy" id="2785918"/>
    <lineage>
        <taxon>Bacteria</taxon>
        <taxon>Pseudomonadati</taxon>
        <taxon>Pseudomonadota</taxon>
        <taxon>Gammaproteobacteria</taxon>
        <taxon>Alteromonadales</taxon>
        <taxon>Alteromonadaceae</taxon>
        <taxon>Alteromonas/Salinimonas group</taxon>
        <taxon>Salinimonas</taxon>
    </lineage>
</organism>
<protein>
    <submittedName>
        <fullName evidence="1">Sulfotransferase family 2 domain-containing protein</fullName>
    </submittedName>
</protein>
<keyword evidence="2" id="KW-1185">Reference proteome</keyword>
<dbReference type="Gene3D" id="3.40.50.300">
    <property type="entry name" value="P-loop containing nucleotide triphosphate hydrolases"/>
    <property type="match status" value="1"/>
</dbReference>
<keyword evidence="1" id="KW-0808">Transferase</keyword>
<dbReference type="GO" id="GO:0016740">
    <property type="term" value="F:transferase activity"/>
    <property type="evidence" value="ECO:0007669"/>
    <property type="project" value="UniProtKB-KW"/>
</dbReference>
<dbReference type="RefSeq" id="WP_195811104.1">
    <property type="nucleotide sequence ID" value="NZ_CP064795.1"/>
</dbReference>
<dbReference type="AlphaFoldDB" id="A0A7S9DZ54"/>
<evidence type="ECO:0000313" key="1">
    <source>
        <dbReference type="EMBL" id="QPG06025.1"/>
    </source>
</evidence>
<gene>
    <name evidence="1" type="ORF">IT774_01855</name>
</gene>
<accession>A0A7S9DZ54</accession>
<dbReference type="EMBL" id="CP064795">
    <property type="protein sequence ID" value="QPG06025.1"/>
    <property type="molecule type" value="Genomic_DNA"/>
</dbReference>
<dbReference type="Proteomes" id="UP000595095">
    <property type="component" value="Chromosome"/>
</dbReference>
<dbReference type="InterPro" id="IPR027417">
    <property type="entry name" value="P-loop_NTPase"/>
</dbReference>
<dbReference type="KEGG" id="smaa:IT774_01855"/>
<evidence type="ECO:0000313" key="2">
    <source>
        <dbReference type="Proteomes" id="UP000595095"/>
    </source>
</evidence>
<name>A0A7S9DZ54_9ALTE</name>